<comment type="caution">
    <text evidence="1">The sequence shown here is derived from an EMBL/GenBank/DDBJ whole genome shotgun (WGS) entry which is preliminary data.</text>
</comment>
<protein>
    <submittedName>
        <fullName evidence="1">KDGP aldolase</fullName>
    </submittedName>
</protein>
<dbReference type="Proteomes" id="UP001151071">
    <property type="component" value="Unassembled WGS sequence"/>
</dbReference>
<dbReference type="InterPro" id="IPR013785">
    <property type="entry name" value="Aldolase_TIM"/>
</dbReference>
<name>A0A9X3TUC5_9BACL</name>
<sequence length="242" mass="25431">MSTNKPTIRLNVLAKHVENAREIVEAADGRVLIGVMVKAYPDVDAAAAAVESFQRADVPVSVGLGAGDPTQWKKVAEVAARTKPAHVNQVFPAAGYTLGRLQQAGSGDTLVNALIAPSGTPGRVIVSTGPVSGTWQETVSCEAAAAMLAEIGVHSVKFYPVNGCERLDELRAMARAAVRCGLSVFEPTGGIDASSIRRVVETCLEEGVQQVIPHIYTSIVDKATGLTRTDQVKELIAALPHV</sequence>
<dbReference type="NCBIfam" id="TIGR03581">
    <property type="entry name" value="EF_0839"/>
    <property type="match status" value="1"/>
</dbReference>
<reference evidence="1" key="1">
    <citation type="submission" date="2022-12" db="EMBL/GenBank/DDBJ databases">
        <title>Draft genome sequence of the thermophilic strain Brevibacillus thermoruber HT42, isolated from Los Humeros, Puebla, Mexico, with biotechnological potential.</title>
        <authorList>
            <person name="Lara Sanchez J."/>
            <person name="Solis Palacios R."/>
            <person name="Bustos Baena A.S."/>
            <person name="Ruz Baez A.E."/>
            <person name="Espinosa Luna G."/>
            <person name="Oliart Ros R.M."/>
        </authorList>
    </citation>
    <scope>NUCLEOTIDE SEQUENCE</scope>
    <source>
        <strain evidence="1">HT42</strain>
    </source>
</reference>
<accession>A0A9X3TUC5</accession>
<organism evidence="1 2">
    <name type="scientific">Brevibacillus thermoruber</name>
    <dbReference type="NCBI Taxonomy" id="33942"/>
    <lineage>
        <taxon>Bacteria</taxon>
        <taxon>Bacillati</taxon>
        <taxon>Bacillota</taxon>
        <taxon>Bacilli</taxon>
        <taxon>Bacillales</taxon>
        <taxon>Paenibacillaceae</taxon>
        <taxon>Brevibacillus</taxon>
    </lineage>
</organism>
<proteinExistence type="predicted"/>
<dbReference type="InterPro" id="IPR010763">
    <property type="entry name" value="DgaF"/>
</dbReference>
<evidence type="ECO:0000313" key="1">
    <source>
        <dbReference type="EMBL" id="MDA5110667.1"/>
    </source>
</evidence>
<dbReference type="AlphaFoldDB" id="A0A9X3TUC5"/>
<gene>
    <name evidence="1" type="ORF">O3V59_20205</name>
</gene>
<dbReference type="EMBL" id="JAPYYP010000038">
    <property type="protein sequence ID" value="MDA5110667.1"/>
    <property type="molecule type" value="Genomic_DNA"/>
</dbReference>
<dbReference type="Gene3D" id="3.20.20.70">
    <property type="entry name" value="Aldolase class I"/>
    <property type="match status" value="1"/>
</dbReference>
<dbReference type="Pfam" id="PF07071">
    <property type="entry name" value="KDGP_aldolase"/>
    <property type="match status" value="1"/>
</dbReference>
<keyword evidence="2" id="KW-1185">Reference proteome</keyword>
<dbReference type="RefSeq" id="WP_035300378.1">
    <property type="nucleotide sequence ID" value="NZ_JAPYYP010000038.1"/>
</dbReference>
<evidence type="ECO:0000313" key="2">
    <source>
        <dbReference type="Proteomes" id="UP001151071"/>
    </source>
</evidence>